<dbReference type="Proteomes" id="UP000002668">
    <property type="component" value="Genome"/>
</dbReference>
<dbReference type="GeneID" id="13288617"/>
<dbReference type="InParanoid" id="E5R4C1"/>
<evidence type="ECO:0000313" key="4">
    <source>
        <dbReference type="Proteomes" id="UP000002668"/>
    </source>
</evidence>
<feature type="transmembrane region" description="Helical" evidence="1">
    <location>
        <begin position="7"/>
        <end position="24"/>
    </location>
</feature>
<dbReference type="PANTHER" id="PTHR24148">
    <property type="entry name" value="ANKYRIN REPEAT DOMAIN-CONTAINING PROTEIN 39 HOMOLOG-RELATED"/>
    <property type="match status" value="1"/>
</dbReference>
<name>E5R4C1_LEPMJ</name>
<evidence type="ECO:0000256" key="1">
    <source>
        <dbReference type="SAM" id="Phobius"/>
    </source>
</evidence>
<sequence length="759" mass="86737">MYLSSTFRVVIILAYFLAMFPYIYKPLDAAREEIRLITILPGSRNDNISISISHIPFRISERDSSSRACPKICWSSLQASLPSGWLAGETLEGRTIFHCNGLSNETYPTETQKTSTVPYASWDHPDPTFAQAKYEGAYPARKTDQHHPKFEALSYTWGGTQGTRYIHLVDGSTLKVGQNLYNALQDLRMAFQPRVIWIDALSINQDWEEERNQQVKRMQHIYSRASRVVVWLGPESQNSTLALRTLEYLGQQVEYTKSNFWLPAPFRKEKDWWLPEHRIDYSPEVWDAIVQLVQRPWFGRLWIMQEIQLANQEAIVQCGDVEIRWYHLRRAFLKFRRITSGIPQFAAGTFAFYRMHHLLDLALNMNDGGFESIMTTSLNCQCTEPRDRIYGLVGLLPRAMAKLIEPNYALRVGEVYAQTLLQTIRVTNRWLPMCIEKSGRGPCVDDLPSWVPHYSDPETYSAIEAPLAFASSSSAAQITHNPPNELEVAGVFCSGIAELTELIPNEPRVAILMIRRFWEETLSAGSYPTGEYTLDVYAWTLAMGKLKECWTQTDFDPNLADAKAVLEELYNGDTGHMGNCEKCFKPWVLRTFQRLSGRRLFRTQSGYMGICNKHAQIGDQVIVCLGLYFPILIRPAPHGTHELIGRCFVHGIMYGEAILGPIPKPWKVSVSRTTSLSGVSVLEQRFVNLETEENTHSDPRLGPLPDEWEEVEMEDDVQMGVFLQHYRRTGTEEIFNSDPRLFPEALMARGVSLETFTLT</sequence>
<dbReference type="VEuPathDB" id="FungiDB:LEMA_P045950.1"/>
<evidence type="ECO:0000259" key="2">
    <source>
        <dbReference type="Pfam" id="PF06985"/>
    </source>
</evidence>
<keyword evidence="1" id="KW-0812">Transmembrane</keyword>
<dbReference type="InterPro" id="IPR010730">
    <property type="entry name" value="HET"/>
</dbReference>
<dbReference type="STRING" id="985895.E5R4C1"/>
<dbReference type="Pfam" id="PF06985">
    <property type="entry name" value="HET"/>
    <property type="match status" value="1"/>
</dbReference>
<gene>
    <name evidence="3" type="ORF">LEMA_P045950.1</name>
</gene>
<dbReference type="AlphaFoldDB" id="E5R4C1"/>
<reference evidence="4" key="1">
    <citation type="journal article" date="2011" name="Nat. Commun.">
        <title>Effector diversification within compartments of the Leptosphaeria maculans genome affected by Repeat-Induced Point mutations.</title>
        <authorList>
            <person name="Rouxel T."/>
            <person name="Grandaubert J."/>
            <person name="Hane J.K."/>
            <person name="Hoede C."/>
            <person name="van de Wouw A.P."/>
            <person name="Couloux A."/>
            <person name="Dominguez V."/>
            <person name="Anthouard V."/>
            <person name="Bally P."/>
            <person name="Bourras S."/>
            <person name="Cozijnsen A.J."/>
            <person name="Ciuffetti L.M."/>
            <person name="Degrave A."/>
            <person name="Dilmaghani A."/>
            <person name="Duret L."/>
            <person name="Fudal I."/>
            <person name="Goodwin S.B."/>
            <person name="Gout L."/>
            <person name="Glaser N."/>
            <person name="Linglin J."/>
            <person name="Kema G.H.J."/>
            <person name="Lapalu N."/>
            <person name="Lawrence C.B."/>
            <person name="May K."/>
            <person name="Meyer M."/>
            <person name="Ollivier B."/>
            <person name="Poulain J."/>
            <person name="Schoch C.L."/>
            <person name="Simon A."/>
            <person name="Spatafora J.W."/>
            <person name="Stachowiak A."/>
            <person name="Turgeon B.G."/>
            <person name="Tyler B.M."/>
            <person name="Vincent D."/>
            <person name="Weissenbach J."/>
            <person name="Amselem J."/>
            <person name="Quesneville H."/>
            <person name="Oliver R.P."/>
            <person name="Wincker P."/>
            <person name="Balesdent M.-H."/>
            <person name="Howlett B.J."/>
        </authorList>
    </citation>
    <scope>NUCLEOTIDE SEQUENCE [LARGE SCALE GENOMIC DNA]</scope>
    <source>
        <strain evidence="4">JN3 / isolate v23.1.3 / race Av1-4-5-6-7-8</strain>
    </source>
</reference>
<dbReference type="InterPro" id="IPR052895">
    <property type="entry name" value="HetReg/Transcr_Mod"/>
</dbReference>
<protein>
    <recommendedName>
        <fullName evidence="2">Heterokaryon incompatibility domain-containing protein</fullName>
    </recommendedName>
</protein>
<dbReference type="EMBL" id="FP929083">
    <property type="protein sequence ID" value="CBX91889.1"/>
    <property type="molecule type" value="Genomic_DNA"/>
</dbReference>
<keyword evidence="1" id="KW-1133">Transmembrane helix</keyword>
<proteinExistence type="predicted"/>
<evidence type="ECO:0000313" key="3">
    <source>
        <dbReference type="EMBL" id="CBX91889.1"/>
    </source>
</evidence>
<accession>E5R4C1</accession>
<dbReference type="Pfam" id="PF26639">
    <property type="entry name" value="Het-6_barrel"/>
    <property type="match status" value="1"/>
</dbReference>
<dbReference type="PANTHER" id="PTHR24148:SF73">
    <property type="entry name" value="HET DOMAIN PROTEIN (AFU_ORTHOLOGUE AFUA_8G01020)"/>
    <property type="match status" value="1"/>
</dbReference>
<keyword evidence="4" id="KW-1185">Reference proteome</keyword>
<feature type="domain" description="Heterokaryon incompatibility" evidence="2">
    <location>
        <begin position="150"/>
        <end position="306"/>
    </location>
</feature>
<dbReference type="OMA" id="RMATLTH"/>
<organism evidence="4">
    <name type="scientific">Leptosphaeria maculans (strain JN3 / isolate v23.1.3 / race Av1-4-5-6-7-8)</name>
    <name type="common">Blackleg fungus</name>
    <name type="synonym">Phoma lingam</name>
    <dbReference type="NCBI Taxonomy" id="985895"/>
    <lineage>
        <taxon>Eukaryota</taxon>
        <taxon>Fungi</taxon>
        <taxon>Dikarya</taxon>
        <taxon>Ascomycota</taxon>
        <taxon>Pezizomycotina</taxon>
        <taxon>Dothideomycetes</taxon>
        <taxon>Pleosporomycetidae</taxon>
        <taxon>Pleosporales</taxon>
        <taxon>Pleosporineae</taxon>
        <taxon>Leptosphaeriaceae</taxon>
        <taxon>Plenodomus</taxon>
        <taxon>Plenodomus lingam/Leptosphaeria maculans species complex</taxon>
    </lineage>
</organism>
<dbReference type="eggNOG" id="ENOG502SHD2">
    <property type="taxonomic scope" value="Eukaryota"/>
</dbReference>
<dbReference type="OrthoDB" id="4850726at2759"/>
<dbReference type="HOGENOM" id="CLU_004184_7_4_1"/>
<keyword evidence="1" id="KW-0472">Membrane</keyword>